<name>A0A4R1HYS4_PSEEN</name>
<organism evidence="2 3">
    <name type="scientific">Pseudonocardia endophytica</name>
    <dbReference type="NCBI Taxonomy" id="401976"/>
    <lineage>
        <taxon>Bacteria</taxon>
        <taxon>Bacillati</taxon>
        <taxon>Actinomycetota</taxon>
        <taxon>Actinomycetes</taxon>
        <taxon>Pseudonocardiales</taxon>
        <taxon>Pseudonocardiaceae</taxon>
        <taxon>Pseudonocardia</taxon>
    </lineage>
</organism>
<dbReference type="PANTHER" id="PTHR10992:SF1086">
    <property type="entry name" value="AB HYDROLASE-1 DOMAIN-CONTAINING PROTEIN"/>
    <property type="match status" value="1"/>
</dbReference>
<evidence type="ECO:0000259" key="1">
    <source>
        <dbReference type="SMART" id="SM00824"/>
    </source>
</evidence>
<sequence length="217" mass="23935">MSTYVLIPGMNHGGWCFDDLAARLRAEGHTVHALTLPGLTAGDDVSGVNLETHIAAAASVVADLEDVLLVGHSYGGMIVSGVADRLPEHVDSVVYLDAFVPRDGENCWMQANDAERAWYTDDDGSGFAVPTLPFFDERALAHPRATLMQRIHLSGDLSRFRRRVYLYATEWPGESPMRASYERVRDDATWEVHVLSSAHNFMRDVPEKLAAILLDLG</sequence>
<dbReference type="Proteomes" id="UP000295560">
    <property type="component" value="Unassembled WGS sequence"/>
</dbReference>
<proteinExistence type="predicted"/>
<dbReference type="AlphaFoldDB" id="A0A4R1HYS4"/>
<dbReference type="EMBL" id="SMFZ01000001">
    <property type="protein sequence ID" value="TCK26701.1"/>
    <property type="molecule type" value="Genomic_DNA"/>
</dbReference>
<gene>
    <name evidence="2" type="ORF">EV378_2543</name>
</gene>
<dbReference type="Gene3D" id="3.40.50.1820">
    <property type="entry name" value="alpha/beta hydrolase"/>
    <property type="match status" value="1"/>
</dbReference>
<dbReference type="OrthoDB" id="9773549at2"/>
<dbReference type="GO" id="GO:0080030">
    <property type="term" value="F:methyl indole-3-acetate esterase activity"/>
    <property type="evidence" value="ECO:0007669"/>
    <property type="project" value="TreeGrafter"/>
</dbReference>
<dbReference type="SUPFAM" id="SSF53474">
    <property type="entry name" value="alpha/beta-Hydrolases"/>
    <property type="match status" value="1"/>
</dbReference>
<reference evidence="2 3" key="1">
    <citation type="submission" date="2019-03" db="EMBL/GenBank/DDBJ databases">
        <title>Sequencing the genomes of 1000 actinobacteria strains.</title>
        <authorList>
            <person name="Klenk H.-P."/>
        </authorList>
    </citation>
    <scope>NUCLEOTIDE SEQUENCE [LARGE SCALE GENOMIC DNA]</scope>
    <source>
        <strain evidence="2 3">DSM 44969</strain>
    </source>
</reference>
<dbReference type="PANTHER" id="PTHR10992">
    <property type="entry name" value="METHYLESTERASE FAMILY MEMBER"/>
    <property type="match status" value="1"/>
</dbReference>
<dbReference type="InterPro" id="IPR029058">
    <property type="entry name" value="AB_hydrolase_fold"/>
</dbReference>
<dbReference type="SMART" id="SM00824">
    <property type="entry name" value="PKS_TE"/>
    <property type="match status" value="1"/>
</dbReference>
<dbReference type="InterPro" id="IPR020802">
    <property type="entry name" value="TesA-like"/>
</dbReference>
<dbReference type="RefSeq" id="WP_132424321.1">
    <property type="nucleotide sequence ID" value="NZ_SMFZ01000001.1"/>
</dbReference>
<protein>
    <submittedName>
        <fullName evidence="2">Alpha/beta hydrolase family protein</fullName>
    </submittedName>
</protein>
<keyword evidence="3" id="KW-1185">Reference proteome</keyword>
<accession>A0A4R1HYS4</accession>
<evidence type="ECO:0000313" key="3">
    <source>
        <dbReference type="Proteomes" id="UP000295560"/>
    </source>
</evidence>
<dbReference type="InterPro" id="IPR000073">
    <property type="entry name" value="AB_hydrolase_1"/>
</dbReference>
<dbReference type="GO" id="GO:0080032">
    <property type="term" value="F:methyl jasmonate esterase activity"/>
    <property type="evidence" value="ECO:0007669"/>
    <property type="project" value="TreeGrafter"/>
</dbReference>
<dbReference type="Pfam" id="PF12697">
    <property type="entry name" value="Abhydrolase_6"/>
    <property type="match status" value="1"/>
</dbReference>
<feature type="domain" description="Thioesterase TesA-like" evidence="1">
    <location>
        <begin position="5"/>
        <end position="157"/>
    </location>
</feature>
<comment type="caution">
    <text evidence="2">The sequence shown here is derived from an EMBL/GenBank/DDBJ whole genome shotgun (WGS) entry which is preliminary data.</text>
</comment>
<evidence type="ECO:0000313" key="2">
    <source>
        <dbReference type="EMBL" id="TCK26701.1"/>
    </source>
</evidence>
<keyword evidence="2" id="KW-0378">Hydrolase</keyword>
<dbReference type="InterPro" id="IPR045889">
    <property type="entry name" value="MES/HNL"/>
</dbReference>